<dbReference type="Proteomes" id="UP000887566">
    <property type="component" value="Unplaced"/>
</dbReference>
<feature type="transmembrane region" description="Helical" evidence="6">
    <location>
        <begin position="20"/>
        <end position="50"/>
    </location>
</feature>
<feature type="transmembrane region" description="Helical" evidence="6">
    <location>
        <begin position="175"/>
        <end position="198"/>
    </location>
</feature>
<comment type="subcellular location">
    <subcellularLocation>
        <location evidence="1">Membrane</location>
        <topology evidence="1">Multi-pass membrane protein</topology>
    </subcellularLocation>
</comment>
<reference evidence="8" key="1">
    <citation type="submission" date="2022-11" db="UniProtKB">
        <authorList>
            <consortium name="WormBaseParasite"/>
        </authorList>
    </citation>
    <scope>IDENTIFICATION</scope>
</reference>
<evidence type="ECO:0000313" key="8">
    <source>
        <dbReference type="WBParaSite" id="PSAMB.scaffold10757size3857.g33572.t1"/>
    </source>
</evidence>
<dbReference type="WBParaSite" id="PSAMB.scaffold10757size3857.g33572.t1">
    <property type="protein sequence ID" value="PSAMB.scaffold10757size3857.g33572.t1"/>
    <property type="gene ID" value="PSAMB.scaffold10757size3857.g33572"/>
</dbReference>
<feature type="transmembrane region" description="Helical" evidence="6">
    <location>
        <begin position="97"/>
        <end position="124"/>
    </location>
</feature>
<keyword evidence="2" id="KW-0813">Transport</keyword>
<keyword evidence="4 6" id="KW-1133">Transmembrane helix</keyword>
<dbReference type="InterPro" id="IPR036259">
    <property type="entry name" value="MFS_trans_sf"/>
</dbReference>
<accession>A0A914UKB7</accession>
<organism evidence="7 8">
    <name type="scientific">Plectus sambesii</name>
    <dbReference type="NCBI Taxonomy" id="2011161"/>
    <lineage>
        <taxon>Eukaryota</taxon>
        <taxon>Metazoa</taxon>
        <taxon>Ecdysozoa</taxon>
        <taxon>Nematoda</taxon>
        <taxon>Chromadorea</taxon>
        <taxon>Plectida</taxon>
        <taxon>Plectina</taxon>
        <taxon>Plectoidea</taxon>
        <taxon>Plectidae</taxon>
        <taxon>Plectus</taxon>
    </lineage>
</organism>
<keyword evidence="3 6" id="KW-0812">Transmembrane</keyword>
<evidence type="ECO:0000256" key="4">
    <source>
        <dbReference type="ARBA" id="ARBA00022989"/>
    </source>
</evidence>
<keyword evidence="7" id="KW-1185">Reference proteome</keyword>
<dbReference type="SUPFAM" id="SSF103473">
    <property type="entry name" value="MFS general substrate transporter"/>
    <property type="match status" value="1"/>
</dbReference>
<dbReference type="PANTHER" id="PTHR23505">
    <property type="entry name" value="SPINSTER"/>
    <property type="match status" value="1"/>
</dbReference>
<evidence type="ECO:0000256" key="3">
    <source>
        <dbReference type="ARBA" id="ARBA00022692"/>
    </source>
</evidence>
<evidence type="ECO:0000256" key="1">
    <source>
        <dbReference type="ARBA" id="ARBA00004141"/>
    </source>
</evidence>
<feature type="transmembrane region" description="Helical" evidence="6">
    <location>
        <begin position="136"/>
        <end position="155"/>
    </location>
</feature>
<protein>
    <submittedName>
        <fullName evidence="8">Uncharacterized protein</fullName>
    </submittedName>
</protein>
<sequence>MFFIYSAVIEHSLIATVSSFLRIFSISLVFGVITCLGGFLGVTVGSSVALMWRDGRGCFKQMKNPRADPYICAIGSLAAVPFMFAALQLFAPLIVVAWVSVFLAVTMMCLNWAIIVDVLLYVIVPTRRATASAIQIMFSHLFGDAISPYIIGVVSDGLRGSDNSAEAHYYSLQHAFYIPTFVLIISGAFFLVSSFYIVEDRRRASEEMHGAAFAVAVTAESGSATNSTATGLPG</sequence>
<evidence type="ECO:0000313" key="7">
    <source>
        <dbReference type="Proteomes" id="UP000887566"/>
    </source>
</evidence>
<dbReference type="InterPro" id="IPR044770">
    <property type="entry name" value="MFS_spinster-like"/>
</dbReference>
<evidence type="ECO:0000256" key="2">
    <source>
        <dbReference type="ARBA" id="ARBA00022448"/>
    </source>
</evidence>
<dbReference type="GO" id="GO:0016020">
    <property type="term" value="C:membrane"/>
    <property type="evidence" value="ECO:0007669"/>
    <property type="project" value="UniProtKB-SubCell"/>
</dbReference>
<evidence type="ECO:0000256" key="5">
    <source>
        <dbReference type="ARBA" id="ARBA00023136"/>
    </source>
</evidence>
<dbReference type="PANTHER" id="PTHR23505:SF79">
    <property type="entry name" value="PROTEIN SPINSTER"/>
    <property type="match status" value="1"/>
</dbReference>
<feature type="transmembrane region" description="Helical" evidence="6">
    <location>
        <begin position="70"/>
        <end position="91"/>
    </location>
</feature>
<evidence type="ECO:0000256" key="6">
    <source>
        <dbReference type="SAM" id="Phobius"/>
    </source>
</evidence>
<keyword evidence="5 6" id="KW-0472">Membrane</keyword>
<proteinExistence type="predicted"/>
<name>A0A914UKB7_9BILA</name>
<dbReference type="AlphaFoldDB" id="A0A914UKB7"/>